<evidence type="ECO:0000313" key="3">
    <source>
        <dbReference type="Proteomes" id="UP000616608"/>
    </source>
</evidence>
<dbReference type="Proteomes" id="UP000616608">
    <property type="component" value="Unassembled WGS sequence"/>
</dbReference>
<dbReference type="AlphaFoldDB" id="A0A917LE80"/>
<comment type="caution">
    <text evidence="2">The sequence shown here is derived from an EMBL/GenBank/DDBJ whole genome shotgun (WGS) entry which is preliminary data.</text>
</comment>
<dbReference type="PROSITE" id="PS51257">
    <property type="entry name" value="PROKAR_LIPOPROTEIN"/>
    <property type="match status" value="1"/>
</dbReference>
<organism evidence="2 3">
    <name type="scientific">Lysinibacillus alkalisoli</name>
    <dbReference type="NCBI Taxonomy" id="1911548"/>
    <lineage>
        <taxon>Bacteria</taxon>
        <taxon>Bacillati</taxon>
        <taxon>Bacillota</taxon>
        <taxon>Bacilli</taxon>
        <taxon>Bacillales</taxon>
        <taxon>Bacillaceae</taxon>
        <taxon>Lysinibacillus</taxon>
    </lineage>
</organism>
<reference evidence="2" key="1">
    <citation type="journal article" date="2014" name="Int. J. Syst. Evol. Microbiol.">
        <title>Complete genome sequence of Corynebacterium casei LMG S-19264T (=DSM 44701T), isolated from a smear-ripened cheese.</title>
        <authorList>
            <consortium name="US DOE Joint Genome Institute (JGI-PGF)"/>
            <person name="Walter F."/>
            <person name="Albersmeier A."/>
            <person name="Kalinowski J."/>
            <person name="Ruckert C."/>
        </authorList>
    </citation>
    <scope>NUCLEOTIDE SEQUENCE</scope>
    <source>
        <strain evidence="2">CGMCC 1.15760</strain>
    </source>
</reference>
<sequence>MKRWLMSGIMLVLLVTGCANEQTLQDYVIKHDVRHLDKITLQHGTTGEKVVLTVEQRKALWQKIKETQIQDGNNMDAKGWRYRMILYDGDKIVEVGDTLTITTPDLYDEITMYFEGEHK</sequence>
<feature type="signal peptide" evidence="1">
    <location>
        <begin position="1"/>
        <end position="21"/>
    </location>
</feature>
<protein>
    <recommendedName>
        <fullName evidence="4">Lipoprotein</fullName>
    </recommendedName>
</protein>
<name>A0A917LE80_9BACI</name>
<proteinExistence type="predicted"/>
<keyword evidence="3" id="KW-1185">Reference proteome</keyword>
<evidence type="ECO:0008006" key="4">
    <source>
        <dbReference type="Google" id="ProtNLM"/>
    </source>
</evidence>
<keyword evidence="1" id="KW-0732">Signal</keyword>
<evidence type="ECO:0000256" key="1">
    <source>
        <dbReference type="SAM" id="SignalP"/>
    </source>
</evidence>
<dbReference type="RefSeq" id="WP_188613667.1">
    <property type="nucleotide sequence ID" value="NZ_BMJT01000002.1"/>
</dbReference>
<reference evidence="2" key="2">
    <citation type="submission" date="2020-09" db="EMBL/GenBank/DDBJ databases">
        <authorList>
            <person name="Sun Q."/>
            <person name="Zhou Y."/>
        </authorList>
    </citation>
    <scope>NUCLEOTIDE SEQUENCE</scope>
    <source>
        <strain evidence="2">CGMCC 1.15760</strain>
    </source>
</reference>
<feature type="chain" id="PRO_5038889031" description="Lipoprotein" evidence="1">
    <location>
        <begin position="22"/>
        <end position="119"/>
    </location>
</feature>
<dbReference type="EMBL" id="BMJT01000002">
    <property type="protein sequence ID" value="GGG15628.1"/>
    <property type="molecule type" value="Genomic_DNA"/>
</dbReference>
<gene>
    <name evidence="2" type="ORF">GCM10007425_07410</name>
</gene>
<evidence type="ECO:0000313" key="2">
    <source>
        <dbReference type="EMBL" id="GGG15628.1"/>
    </source>
</evidence>
<accession>A0A917LE80</accession>